<reference evidence="2 3" key="1">
    <citation type="submission" date="2020-08" db="EMBL/GenBank/DDBJ databases">
        <title>Sequencing the genomes of 1000 actinobacteria strains.</title>
        <authorList>
            <person name="Klenk H.-P."/>
        </authorList>
    </citation>
    <scope>NUCLEOTIDE SEQUENCE [LARGE SCALE GENOMIC DNA]</scope>
    <source>
        <strain evidence="2 3">DSM 46659</strain>
    </source>
</reference>
<organism evidence="2 3">
    <name type="scientific">Nocardiopsis mwathae</name>
    <dbReference type="NCBI Taxonomy" id="1472723"/>
    <lineage>
        <taxon>Bacteria</taxon>
        <taxon>Bacillati</taxon>
        <taxon>Actinomycetota</taxon>
        <taxon>Actinomycetes</taxon>
        <taxon>Streptosporangiales</taxon>
        <taxon>Nocardiopsidaceae</taxon>
        <taxon>Nocardiopsis</taxon>
    </lineage>
</organism>
<dbReference type="AlphaFoldDB" id="A0A7X0D6X3"/>
<name>A0A7X0D6X3_9ACTN</name>
<evidence type="ECO:0000313" key="3">
    <source>
        <dbReference type="Proteomes" id="UP000546642"/>
    </source>
</evidence>
<accession>A0A7X0D6X3</accession>
<comment type="caution">
    <text evidence="2">The sequence shown here is derived from an EMBL/GenBank/DDBJ whole genome shotgun (WGS) entry which is preliminary data.</text>
</comment>
<gene>
    <name evidence="2" type="ORF">HNR23_003883</name>
</gene>
<proteinExistence type="predicted"/>
<dbReference type="Proteomes" id="UP000546642">
    <property type="component" value="Unassembled WGS sequence"/>
</dbReference>
<evidence type="ECO:0000313" key="2">
    <source>
        <dbReference type="EMBL" id="MBB6173823.1"/>
    </source>
</evidence>
<sequence>MTSKRRGRNKRTAIRTGPQPTDEHDIVFYRAPDGTMPAQEYLNSVPATIRARIRSAAIAVAQAPPMRFAGGGYWEAMRGSMTGWFEIRVDGPPNRTHYRVFCLLDYEAKGVDKPLLVLVDGRTKAFRTTLPDSDYAAVLLLGKDYFSQQPRPIG</sequence>
<evidence type="ECO:0000256" key="1">
    <source>
        <dbReference type="SAM" id="MobiDB-lite"/>
    </source>
</evidence>
<keyword evidence="3" id="KW-1185">Reference proteome</keyword>
<feature type="region of interest" description="Disordered" evidence="1">
    <location>
        <begin position="1"/>
        <end position="23"/>
    </location>
</feature>
<feature type="compositionally biased region" description="Basic residues" evidence="1">
    <location>
        <begin position="1"/>
        <end position="13"/>
    </location>
</feature>
<protein>
    <submittedName>
        <fullName evidence="2">Uncharacterized protein</fullName>
    </submittedName>
</protein>
<dbReference type="EMBL" id="JACHDS010000001">
    <property type="protein sequence ID" value="MBB6173823.1"/>
    <property type="molecule type" value="Genomic_DNA"/>
</dbReference>
<dbReference type="RefSeq" id="WP_221308179.1">
    <property type="nucleotide sequence ID" value="NZ_JACHDS010000001.1"/>
</dbReference>